<comment type="catalytic activity">
    <reaction evidence="8">
        <text>(6S)-5-methyl-5,6,7,8-tetrahydrofolate + NAD(+) = (6R)-5,10-methylene-5,6,7,8-tetrahydrofolate + NADH + H(+)</text>
        <dbReference type="Rhea" id="RHEA:19821"/>
        <dbReference type="ChEBI" id="CHEBI:15378"/>
        <dbReference type="ChEBI" id="CHEBI:15636"/>
        <dbReference type="ChEBI" id="CHEBI:18608"/>
        <dbReference type="ChEBI" id="CHEBI:57540"/>
        <dbReference type="ChEBI" id="CHEBI:57945"/>
        <dbReference type="EC" id="1.5.1.54"/>
    </reaction>
    <physiologicalReaction direction="right-to-left" evidence="8">
        <dbReference type="Rhea" id="RHEA:19823"/>
    </physiologicalReaction>
</comment>
<comment type="pathway">
    <text evidence="7">Amino-acid biosynthesis; L-methionine biosynthesis via de novo pathway.</text>
</comment>
<dbReference type="InterPro" id="IPR029041">
    <property type="entry name" value="FAD-linked_oxidoreductase-like"/>
</dbReference>
<evidence type="ECO:0000256" key="8">
    <source>
        <dbReference type="ARBA" id="ARBA00048628"/>
    </source>
</evidence>
<organism evidence="10 11">
    <name type="scientific">Sphingomonas glacialis</name>
    <dbReference type="NCBI Taxonomy" id="658225"/>
    <lineage>
        <taxon>Bacteria</taxon>
        <taxon>Pseudomonadati</taxon>
        <taxon>Pseudomonadota</taxon>
        <taxon>Alphaproteobacteria</taxon>
        <taxon>Sphingomonadales</taxon>
        <taxon>Sphingomonadaceae</taxon>
        <taxon>Sphingomonas</taxon>
    </lineage>
</organism>
<dbReference type="EMBL" id="BNAQ01000006">
    <property type="protein sequence ID" value="GHH23394.1"/>
    <property type="molecule type" value="Genomic_DNA"/>
</dbReference>
<evidence type="ECO:0000256" key="4">
    <source>
        <dbReference type="ARBA" id="ARBA00022630"/>
    </source>
</evidence>
<gene>
    <name evidence="10" type="primary">metF</name>
    <name evidence="10" type="ORF">GCM10008023_34310</name>
</gene>
<dbReference type="Gene3D" id="3.20.20.220">
    <property type="match status" value="1"/>
</dbReference>
<protein>
    <recommendedName>
        <fullName evidence="9">Methylenetetrahydrofolate reductase</fullName>
    </recommendedName>
</protein>
<keyword evidence="5 9" id="KW-0274">FAD</keyword>
<comment type="pathway">
    <text evidence="2 9">One-carbon metabolism; tetrahydrofolate interconversion.</text>
</comment>
<dbReference type="CDD" id="cd00537">
    <property type="entry name" value="MTHFR"/>
    <property type="match status" value="1"/>
</dbReference>
<keyword evidence="6 9" id="KW-0560">Oxidoreductase</keyword>
<proteinExistence type="inferred from homology"/>
<evidence type="ECO:0000313" key="10">
    <source>
        <dbReference type="EMBL" id="GHH23394.1"/>
    </source>
</evidence>
<evidence type="ECO:0000256" key="6">
    <source>
        <dbReference type="ARBA" id="ARBA00023002"/>
    </source>
</evidence>
<sequence>MTTIPAIHPAWTRAPTGMTDGYSLEMTAKDRPALREAADRIALDTPVAITFLPGETIDARIAAAVEVRTLGFEPMPHLSARRIASLDELSATVERTVAEAGVRRMFLVAGDPPTPVGPFADTMALLQTGLFERNGITAIGIAGHPEGHPAMDSATCLAVLKAKRDEIAARGMATLIVTQFGFDPDPFITWLEDLRANGIDSPVRIGVPGPAGIKTLLRFAAHCGVGASVSALGKYGISLTKLLGSTGPDALVDRLAERLTPEHGPVRLHFYPFGGLVRAVDWIKAYEGRAHD</sequence>
<name>A0ABQ3LRK8_9SPHN</name>
<evidence type="ECO:0000256" key="9">
    <source>
        <dbReference type="RuleBase" id="RU003862"/>
    </source>
</evidence>
<dbReference type="PANTHER" id="PTHR45754:SF3">
    <property type="entry name" value="METHYLENETETRAHYDROFOLATE REDUCTASE (NADPH)"/>
    <property type="match status" value="1"/>
</dbReference>
<dbReference type="Proteomes" id="UP000652430">
    <property type="component" value="Unassembled WGS sequence"/>
</dbReference>
<evidence type="ECO:0000256" key="7">
    <source>
        <dbReference type="ARBA" id="ARBA00034478"/>
    </source>
</evidence>
<dbReference type="PANTHER" id="PTHR45754">
    <property type="entry name" value="METHYLENETETRAHYDROFOLATE REDUCTASE"/>
    <property type="match status" value="1"/>
</dbReference>
<comment type="similarity">
    <text evidence="3 9">Belongs to the methylenetetrahydrofolate reductase family.</text>
</comment>
<dbReference type="InterPro" id="IPR003171">
    <property type="entry name" value="Mehydrof_redctse-like"/>
</dbReference>
<dbReference type="SUPFAM" id="SSF51730">
    <property type="entry name" value="FAD-linked oxidoreductase"/>
    <property type="match status" value="1"/>
</dbReference>
<dbReference type="RefSeq" id="WP_189677256.1">
    <property type="nucleotide sequence ID" value="NZ_BNAQ01000006.1"/>
</dbReference>
<dbReference type="Pfam" id="PF02219">
    <property type="entry name" value="MTHFR"/>
    <property type="match status" value="1"/>
</dbReference>
<keyword evidence="11" id="KW-1185">Reference proteome</keyword>
<evidence type="ECO:0000313" key="11">
    <source>
        <dbReference type="Proteomes" id="UP000652430"/>
    </source>
</evidence>
<evidence type="ECO:0000256" key="3">
    <source>
        <dbReference type="ARBA" id="ARBA00006743"/>
    </source>
</evidence>
<comment type="caution">
    <text evidence="10">The sequence shown here is derived from an EMBL/GenBank/DDBJ whole genome shotgun (WGS) entry which is preliminary data.</text>
</comment>
<evidence type="ECO:0000256" key="1">
    <source>
        <dbReference type="ARBA" id="ARBA00001974"/>
    </source>
</evidence>
<reference evidence="11" key="1">
    <citation type="journal article" date="2019" name="Int. J. Syst. Evol. Microbiol.">
        <title>The Global Catalogue of Microorganisms (GCM) 10K type strain sequencing project: providing services to taxonomists for standard genome sequencing and annotation.</title>
        <authorList>
            <consortium name="The Broad Institute Genomics Platform"/>
            <consortium name="The Broad Institute Genome Sequencing Center for Infectious Disease"/>
            <person name="Wu L."/>
            <person name="Ma J."/>
        </authorList>
    </citation>
    <scope>NUCLEOTIDE SEQUENCE [LARGE SCALE GENOMIC DNA]</scope>
    <source>
        <strain evidence="11">CGMCC 1.8957</strain>
    </source>
</reference>
<accession>A0ABQ3LRK8</accession>
<evidence type="ECO:0000256" key="5">
    <source>
        <dbReference type="ARBA" id="ARBA00022827"/>
    </source>
</evidence>
<keyword evidence="4 9" id="KW-0285">Flavoprotein</keyword>
<evidence type="ECO:0000256" key="2">
    <source>
        <dbReference type="ARBA" id="ARBA00004777"/>
    </source>
</evidence>
<comment type="cofactor">
    <cofactor evidence="1 9">
        <name>FAD</name>
        <dbReference type="ChEBI" id="CHEBI:57692"/>
    </cofactor>
</comment>